<dbReference type="EMBL" id="OX451740">
    <property type="protein sequence ID" value="CAI8615350.1"/>
    <property type="molecule type" value="Genomic_DNA"/>
</dbReference>
<dbReference type="AlphaFoldDB" id="A0AAV1AXW6"/>
<proteinExistence type="predicted"/>
<organism evidence="2 3">
    <name type="scientific">Vicia faba</name>
    <name type="common">Broad bean</name>
    <name type="synonym">Faba vulgaris</name>
    <dbReference type="NCBI Taxonomy" id="3906"/>
    <lineage>
        <taxon>Eukaryota</taxon>
        <taxon>Viridiplantae</taxon>
        <taxon>Streptophyta</taxon>
        <taxon>Embryophyta</taxon>
        <taxon>Tracheophyta</taxon>
        <taxon>Spermatophyta</taxon>
        <taxon>Magnoliopsida</taxon>
        <taxon>eudicotyledons</taxon>
        <taxon>Gunneridae</taxon>
        <taxon>Pentapetalae</taxon>
        <taxon>rosids</taxon>
        <taxon>fabids</taxon>
        <taxon>Fabales</taxon>
        <taxon>Fabaceae</taxon>
        <taxon>Papilionoideae</taxon>
        <taxon>50 kb inversion clade</taxon>
        <taxon>NPAAA clade</taxon>
        <taxon>Hologalegina</taxon>
        <taxon>IRL clade</taxon>
        <taxon>Fabeae</taxon>
        <taxon>Vicia</taxon>
    </lineage>
</organism>
<reference evidence="2 3" key="1">
    <citation type="submission" date="2023-01" db="EMBL/GenBank/DDBJ databases">
        <authorList>
            <person name="Kreplak J."/>
        </authorList>
    </citation>
    <scope>NUCLEOTIDE SEQUENCE [LARGE SCALE GENOMIC DNA]</scope>
</reference>
<accession>A0AAV1AXW6</accession>
<name>A0AAV1AXW6_VICFA</name>
<feature type="compositionally biased region" description="Basic residues" evidence="1">
    <location>
        <begin position="30"/>
        <end position="39"/>
    </location>
</feature>
<keyword evidence="3" id="KW-1185">Reference proteome</keyword>
<evidence type="ECO:0000313" key="2">
    <source>
        <dbReference type="EMBL" id="CAI8615350.1"/>
    </source>
</evidence>
<gene>
    <name evidence="2" type="ORF">VFH_V174640</name>
</gene>
<evidence type="ECO:0000256" key="1">
    <source>
        <dbReference type="SAM" id="MobiDB-lite"/>
    </source>
</evidence>
<evidence type="ECO:0000313" key="3">
    <source>
        <dbReference type="Proteomes" id="UP001157006"/>
    </source>
</evidence>
<sequence length="164" mass="19049">MGLVEESGAGEGNGPGRWKTQTQEEETQMLKRKKPKKDGRGRNGFWKLSDGDEGRKDDRWVERRFDDRDDDCGCTQGRVLIWLVAHTHQLATIRKSCCTGTRHYQFSLIWGSSTSSLNQSQETRTDSQNLLQYRFFHRFEREKKDGCIRVEEGDGDDCREKVEN</sequence>
<dbReference type="Proteomes" id="UP001157006">
    <property type="component" value="Chromosome 5"/>
</dbReference>
<protein>
    <submittedName>
        <fullName evidence="2">Uncharacterized protein</fullName>
    </submittedName>
</protein>
<feature type="region of interest" description="Disordered" evidence="1">
    <location>
        <begin position="1"/>
        <end position="55"/>
    </location>
</feature>